<dbReference type="EMBL" id="AZFV01000003">
    <property type="protein sequence ID" value="KRM18188.1"/>
    <property type="molecule type" value="Genomic_DNA"/>
</dbReference>
<dbReference type="Gene3D" id="3.30.565.10">
    <property type="entry name" value="Histidine kinase-like ATPase, C-terminal domain"/>
    <property type="match status" value="1"/>
</dbReference>
<dbReference type="InterPro" id="IPR036890">
    <property type="entry name" value="HATPase_C_sf"/>
</dbReference>
<dbReference type="RefSeq" id="WP_057891071.1">
    <property type="nucleotide sequence ID" value="NZ_AZFV01000003.1"/>
</dbReference>
<keyword evidence="1" id="KW-0812">Transmembrane</keyword>
<feature type="transmembrane region" description="Helical" evidence="1">
    <location>
        <begin position="53"/>
        <end position="70"/>
    </location>
</feature>
<feature type="transmembrane region" description="Helical" evidence="1">
    <location>
        <begin position="6"/>
        <end position="23"/>
    </location>
</feature>
<keyword evidence="3" id="KW-0418">Kinase</keyword>
<keyword evidence="3" id="KW-0808">Transferase</keyword>
<dbReference type="GO" id="GO:0016301">
    <property type="term" value="F:kinase activity"/>
    <property type="evidence" value="ECO:0007669"/>
    <property type="project" value="UniProtKB-KW"/>
</dbReference>
<feature type="domain" description="Sensor histidine kinase NatK-like C-terminal" evidence="2">
    <location>
        <begin position="319"/>
        <end position="421"/>
    </location>
</feature>
<dbReference type="PANTHER" id="PTHR40448">
    <property type="entry name" value="TWO-COMPONENT SENSOR HISTIDINE KINASE"/>
    <property type="match status" value="1"/>
</dbReference>
<feature type="transmembrane region" description="Helical" evidence="1">
    <location>
        <begin position="77"/>
        <end position="94"/>
    </location>
</feature>
<keyword evidence="1" id="KW-1133">Transmembrane helix</keyword>
<dbReference type="Pfam" id="PF14501">
    <property type="entry name" value="HATPase_c_5"/>
    <property type="match status" value="1"/>
</dbReference>
<sequence length="430" mass="49904">MSIILFFIFFQYVFMVLNMKLILNYKRFQIWDIVVIVIGVLTSNFIIGFNQLLSAIVMFLLLGAYMYFCTSKIRTTIVALGMSYLLILFTDHFSDVLESFLQFKSFGLGLFIILGTLLTIILDRLLSYSRKRSEYLGMKVSTVEAAMTLVITITLSVLIFFTEIQRGNQLSNIIYNSIFVFLIISICFVIYYVRVRETKRKFELHSQKQRIENDNRYIKEMEKHYNELRKFRHDYQNILLSLDEYIKTDDMEGLKTYYDEAIKPTSIKLSSEKYLLEDLSRIKNKEIKSIFFNKLYSAQMSDIKVVFEARQELADFHTNTLDLVMSLGIILDNAIEETQTHTAGNILAGVMSDEKSIMIVVQNSLRNNAPPVWKMKMPGFTTKGNGHGMGLVNLTEIINRDDNLTLETMISNGNFIQKLNIDITRPNTHR</sequence>
<evidence type="ECO:0000313" key="4">
    <source>
        <dbReference type="Proteomes" id="UP000051302"/>
    </source>
</evidence>
<reference evidence="3 4" key="1">
    <citation type="journal article" date="2015" name="Genome Announc.">
        <title>Expanding the biotechnology potential of lactobacilli through comparative genomics of 213 strains and associated genera.</title>
        <authorList>
            <person name="Sun Z."/>
            <person name="Harris H.M."/>
            <person name="McCann A."/>
            <person name="Guo C."/>
            <person name="Argimon S."/>
            <person name="Zhang W."/>
            <person name="Yang X."/>
            <person name="Jeffery I.B."/>
            <person name="Cooney J.C."/>
            <person name="Kagawa T.F."/>
            <person name="Liu W."/>
            <person name="Song Y."/>
            <person name="Salvetti E."/>
            <person name="Wrobel A."/>
            <person name="Rasinkangas P."/>
            <person name="Parkhill J."/>
            <person name="Rea M.C."/>
            <person name="O'Sullivan O."/>
            <person name="Ritari J."/>
            <person name="Douillard F.P."/>
            <person name="Paul Ross R."/>
            <person name="Yang R."/>
            <person name="Briner A.E."/>
            <person name="Felis G.E."/>
            <person name="de Vos W.M."/>
            <person name="Barrangou R."/>
            <person name="Klaenhammer T.R."/>
            <person name="Caufield P.W."/>
            <person name="Cui Y."/>
            <person name="Zhang H."/>
            <person name="O'Toole P.W."/>
        </authorList>
    </citation>
    <scope>NUCLEOTIDE SEQUENCE [LARGE SCALE GENOMIC DNA]</scope>
    <source>
        <strain evidence="3 4">DSM 16982</strain>
    </source>
</reference>
<evidence type="ECO:0000259" key="2">
    <source>
        <dbReference type="Pfam" id="PF14501"/>
    </source>
</evidence>
<feature type="transmembrane region" description="Helical" evidence="1">
    <location>
        <begin position="173"/>
        <end position="193"/>
    </location>
</feature>
<name>A0A0R1WUW5_9LACO</name>
<dbReference type="InterPro" id="IPR032834">
    <property type="entry name" value="NatK-like_C"/>
</dbReference>
<dbReference type="PANTHER" id="PTHR40448:SF1">
    <property type="entry name" value="TWO-COMPONENT SENSOR HISTIDINE KINASE"/>
    <property type="match status" value="1"/>
</dbReference>
<comment type="caution">
    <text evidence="3">The sequence shown here is derived from an EMBL/GenBank/DDBJ whole genome shotgun (WGS) entry which is preliminary data.</text>
</comment>
<accession>A0A0R1WUW5</accession>
<protein>
    <submittedName>
        <fullName evidence="3">Histidine protein kinase</fullName>
    </submittedName>
</protein>
<gene>
    <name evidence="3" type="ORF">FD31_GL001516</name>
</gene>
<keyword evidence="4" id="KW-1185">Reference proteome</keyword>
<dbReference type="Proteomes" id="UP000051302">
    <property type="component" value="Unassembled WGS sequence"/>
</dbReference>
<dbReference type="SUPFAM" id="SSF55874">
    <property type="entry name" value="ATPase domain of HSP90 chaperone/DNA topoisomerase II/histidine kinase"/>
    <property type="match status" value="1"/>
</dbReference>
<evidence type="ECO:0000313" key="3">
    <source>
        <dbReference type="EMBL" id="KRM18188.1"/>
    </source>
</evidence>
<evidence type="ECO:0000256" key="1">
    <source>
        <dbReference type="SAM" id="Phobius"/>
    </source>
</evidence>
<dbReference type="AlphaFoldDB" id="A0A0R1WUW5"/>
<feature type="transmembrane region" description="Helical" evidence="1">
    <location>
        <begin position="100"/>
        <end position="122"/>
    </location>
</feature>
<feature type="transmembrane region" description="Helical" evidence="1">
    <location>
        <begin position="143"/>
        <end position="161"/>
    </location>
</feature>
<dbReference type="PATRIC" id="fig|1423774.3.peg.1570"/>
<feature type="transmembrane region" description="Helical" evidence="1">
    <location>
        <begin position="30"/>
        <end position="47"/>
    </location>
</feature>
<dbReference type="STRING" id="1423774.FD31_GL001516"/>
<keyword evidence="1" id="KW-0472">Membrane</keyword>
<proteinExistence type="predicted"/>
<dbReference type="GO" id="GO:0042802">
    <property type="term" value="F:identical protein binding"/>
    <property type="evidence" value="ECO:0007669"/>
    <property type="project" value="TreeGrafter"/>
</dbReference>
<organism evidence="3 4">
    <name type="scientific">Companilactobacillus nantensis DSM 16982</name>
    <dbReference type="NCBI Taxonomy" id="1423774"/>
    <lineage>
        <taxon>Bacteria</taxon>
        <taxon>Bacillati</taxon>
        <taxon>Bacillota</taxon>
        <taxon>Bacilli</taxon>
        <taxon>Lactobacillales</taxon>
        <taxon>Lactobacillaceae</taxon>
        <taxon>Companilactobacillus</taxon>
    </lineage>
</organism>